<accession>A0A7W8QIJ8</accession>
<keyword evidence="1 2" id="KW-0129">CBS domain</keyword>
<name>A0A7W8QIJ8_9ACTN</name>
<dbReference type="PROSITE" id="PS51371">
    <property type="entry name" value="CBS"/>
    <property type="match status" value="2"/>
</dbReference>
<dbReference type="SMART" id="SM00116">
    <property type="entry name" value="CBS"/>
    <property type="match status" value="2"/>
</dbReference>
<dbReference type="Gene3D" id="3.10.580.10">
    <property type="entry name" value="CBS-domain"/>
    <property type="match status" value="1"/>
</dbReference>
<dbReference type="Proteomes" id="UP000572635">
    <property type="component" value="Unassembled WGS sequence"/>
</dbReference>
<evidence type="ECO:0000256" key="2">
    <source>
        <dbReference type="PROSITE-ProRule" id="PRU00703"/>
    </source>
</evidence>
<evidence type="ECO:0000256" key="1">
    <source>
        <dbReference type="ARBA" id="ARBA00023122"/>
    </source>
</evidence>
<evidence type="ECO:0000313" key="6">
    <source>
        <dbReference type="Proteomes" id="UP000572635"/>
    </source>
</evidence>
<dbReference type="AlphaFoldDB" id="A0A7W8QIJ8"/>
<feature type="domain" description="CBS" evidence="4">
    <location>
        <begin position="9"/>
        <end position="65"/>
    </location>
</feature>
<dbReference type="Pfam" id="PF00571">
    <property type="entry name" value="CBS"/>
    <property type="match status" value="2"/>
</dbReference>
<reference evidence="5 6" key="1">
    <citation type="submission" date="2020-08" db="EMBL/GenBank/DDBJ databases">
        <title>Sequencing the genomes of 1000 actinobacteria strains.</title>
        <authorList>
            <person name="Klenk H.-P."/>
        </authorList>
    </citation>
    <scope>NUCLEOTIDE SEQUENCE [LARGE SCALE GENOMIC DNA]</scope>
    <source>
        <strain evidence="5 6">DSM 44551</strain>
    </source>
</reference>
<feature type="region of interest" description="Disordered" evidence="3">
    <location>
        <begin position="53"/>
        <end position="91"/>
    </location>
</feature>
<evidence type="ECO:0000313" key="5">
    <source>
        <dbReference type="EMBL" id="MBB5431143.1"/>
    </source>
</evidence>
<evidence type="ECO:0000256" key="3">
    <source>
        <dbReference type="SAM" id="MobiDB-lite"/>
    </source>
</evidence>
<evidence type="ECO:0000259" key="4">
    <source>
        <dbReference type="PROSITE" id="PS51371"/>
    </source>
</evidence>
<keyword evidence="6" id="KW-1185">Reference proteome</keyword>
<comment type="caution">
    <text evidence="5">The sequence shown here is derived from an EMBL/GenBank/DDBJ whole genome shotgun (WGS) entry which is preliminary data.</text>
</comment>
<sequence>MRGTVGDVMTGGAASVPEGAGYRRIAQVMLEQGVGALPVTDAAGRVVGVVTEGDLPPREGAGAENGGRGCPPPAHAPHRGGGPADGGPGEGAAEIRAAELMTRPAATVEPSAPVAEAARIMERRGVERLPVVDARGVLLGTVDRRDLPGALPRADADIAREIGEEIAASLPNRSEVTVSVRDGAVELGGLVPDPGTAEALKRRSAGVEGMLSVSGDGLEWPVDGAPV</sequence>
<feature type="domain" description="CBS" evidence="4">
    <location>
        <begin position="101"/>
        <end position="158"/>
    </location>
</feature>
<dbReference type="RefSeq" id="WP_184390269.1">
    <property type="nucleotide sequence ID" value="NZ_BAAAJD010000015.1"/>
</dbReference>
<dbReference type="EMBL" id="JACHDB010000001">
    <property type="protein sequence ID" value="MBB5431143.1"/>
    <property type="molecule type" value="Genomic_DNA"/>
</dbReference>
<dbReference type="InterPro" id="IPR051257">
    <property type="entry name" value="Diverse_CBS-Domain"/>
</dbReference>
<feature type="compositionally biased region" description="Gly residues" evidence="3">
    <location>
        <begin position="79"/>
        <end position="90"/>
    </location>
</feature>
<proteinExistence type="predicted"/>
<gene>
    <name evidence="5" type="ORF">HDA36_001227</name>
</gene>
<dbReference type="InterPro" id="IPR000644">
    <property type="entry name" value="CBS_dom"/>
</dbReference>
<dbReference type="PANTHER" id="PTHR43080">
    <property type="entry name" value="CBS DOMAIN-CONTAINING PROTEIN CBSX3, MITOCHONDRIAL"/>
    <property type="match status" value="1"/>
</dbReference>
<organism evidence="5 6">
    <name type="scientific">Nocardiopsis composta</name>
    <dbReference type="NCBI Taxonomy" id="157465"/>
    <lineage>
        <taxon>Bacteria</taxon>
        <taxon>Bacillati</taxon>
        <taxon>Actinomycetota</taxon>
        <taxon>Actinomycetes</taxon>
        <taxon>Streptosporangiales</taxon>
        <taxon>Nocardiopsidaceae</taxon>
        <taxon>Nocardiopsis</taxon>
    </lineage>
</organism>
<dbReference type="SUPFAM" id="SSF54631">
    <property type="entry name" value="CBS-domain pair"/>
    <property type="match status" value="1"/>
</dbReference>
<dbReference type="PANTHER" id="PTHR43080:SF29">
    <property type="entry name" value="OS02G0818000 PROTEIN"/>
    <property type="match status" value="1"/>
</dbReference>
<dbReference type="InterPro" id="IPR046342">
    <property type="entry name" value="CBS_dom_sf"/>
</dbReference>
<protein>
    <submittedName>
        <fullName evidence="5">CBS domain-containing protein</fullName>
    </submittedName>
</protein>